<comment type="cofactor">
    <cofactor evidence="2">
        <name>Mg(2+)</name>
        <dbReference type="ChEBI" id="CHEBI:18420"/>
    </cofactor>
</comment>
<evidence type="ECO:0000256" key="2">
    <source>
        <dbReference type="ARBA" id="ARBA00001946"/>
    </source>
</evidence>
<gene>
    <name evidence="7" type="ORF">ACFSSE_03180</name>
</gene>
<keyword evidence="5 7" id="KW-0413">Isomerase</keyword>
<dbReference type="InterPro" id="IPR013759">
    <property type="entry name" value="Topo_IIA_B_C"/>
</dbReference>
<dbReference type="PROSITE" id="PS00177">
    <property type="entry name" value="TOPOISOMERASE_II"/>
    <property type="match status" value="1"/>
</dbReference>
<dbReference type="Proteomes" id="UP001597546">
    <property type="component" value="Unassembled WGS sequence"/>
</dbReference>
<dbReference type="Gene3D" id="3.30.565.10">
    <property type="entry name" value="Histidine kinase-like ATPase, C-terminal domain"/>
    <property type="match status" value="1"/>
</dbReference>
<name>A0ABW5TPE4_9SPHI</name>
<dbReference type="SMART" id="SM00387">
    <property type="entry name" value="HATPase_c"/>
    <property type="match status" value="1"/>
</dbReference>
<dbReference type="InterPro" id="IPR020568">
    <property type="entry name" value="Ribosomal_Su5_D2-typ_SF"/>
</dbReference>
<protein>
    <recommendedName>
        <fullName evidence="3">DNA topoisomerase (ATP-hydrolyzing)</fullName>
        <ecNumber evidence="3">5.6.2.2</ecNumber>
    </recommendedName>
</protein>
<dbReference type="GO" id="GO:0003918">
    <property type="term" value="F:DNA topoisomerase type II (double strand cut, ATP-hydrolyzing) activity"/>
    <property type="evidence" value="ECO:0007669"/>
    <property type="project" value="UniProtKB-EC"/>
</dbReference>
<dbReference type="InterPro" id="IPR036890">
    <property type="entry name" value="HATPase_C_sf"/>
</dbReference>
<comment type="caution">
    <text evidence="7">The sequence shown here is derived from an EMBL/GenBank/DDBJ whole genome shotgun (WGS) entry which is preliminary data.</text>
</comment>
<evidence type="ECO:0000313" key="8">
    <source>
        <dbReference type="Proteomes" id="UP001597546"/>
    </source>
</evidence>
<feature type="domain" description="Toprim" evidence="6">
    <location>
        <begin position="409"/>
        <end position="519"/>
    </location>
</feature>
<dbReference type="EC" id="5.6.2.2" evidence="3"/>
<dbReference type="PANTHER" id="PTHR45866">
    <property type="entry name" value="DNA GYRASE/TOPOISOMERASE SUBUNIT B"/>
    <property type="match status" value="1"/>
</dbReference>
<dbReference type="EMBL" id="JBHULV010000008">
    <property type="protein sequence ID" value="MFD2730694.1"/>
    <property type="molecule type" value="Genomic_DNA"/>
</dbReference>
<dbReference type="Pfam" id="PF01751">
    <property type="entry name" value="Toprim"/>
    <property type="match status" value="1"/>
</dbReference>
<dbReference type="InterPro" id="IPR013760">
    <property type="entry name" value="Topo_IIA-like_dom_sf"/>
</dbReference>
<dbReference type="InterPro" id="IPR003594">
    <property type="entry name" value="HATPase_dom"/>
</dbReference>
<dbReference type="SMART" id="SM00433">
    <property type="entry name" value="TOP2c"/>
    <property type="match status" value="1"/>
</dbReference>
<evidence type="ECO:0000256" key="4">
    <source>
        <dbReference type="ARBA" id="ARBA00023029"/>
    </source>
</evidence>
<evidence type="ECO:0000256" key="5">
    <source>
        <dbReference type="ARBA" id="ARBA00023235"/>
    </source>
</evidence>
<dbReference type="InterPro" id="IPR018522">
    <property type="entry name" value="TopoIIA_CS"/>
</dbReference>
<sequence>MAEQVNYSEDSIRSLDWKEHIRLRPGMYIGKLGDGSAYDDGVYVLLKEIVDNSIDEFVMGAGRTIDITVSDHKVSIRDYGRGIPLGKVIDCVSKINTGGKYDSKAFQKSVGLNGVGTKAVNALSGSFTVQSYRDGKTKKAEFSKGEIIADNPEIETTQRNGTAIVFIPDEGIFRNYRYIPEFIENMIWNYVFLNAGLTINFNGQKFFSERGLYDLLARNTDAEANRYPIIHLKGEDIEISMTHGQQYGEEYYSFVNGQHTTQGGTHQQAFREAVVKTIREFYKKEFDASDIRASIVAAISVRVQEPVFESQTKTKLGSLNVGPDGPTVRTFVNDFVKKELDNYLHKNPETADALSKRILQSERERKDIAGIKKLANDRAKKASLHNRKLRDCKWHLDDEKLTEEDRKKTTLFITEGDSASGSITKAREVKTQAVFSLKGKPLNAYGLTKKVVYENEEFNLLQHALNIEDGLEGLRYNNIVVATDADVDGMHIRLLLMTFFLQFFPDLVKTGHVFILQTPLFRVRNKKETIYCYSDEERVLAIDKLGGKPEITRFKGLGEISPDEFENFIGEDIRLDPVILQGETKIKNLLEYYMGKNTMDRQQHIIQNLRIEKDDADIIADAKAAAEALEETAA</sequence>
<dbReference type="PROSITE" id="PS50880">
    <property type="entry name" value="TOPRIM"/>
    <property type="match status" value="1"/>
</dbReference>
<dbReference type="CDD" id="cd00822">
    <property type="entry name" value="TopoII_Trans_DNA_gyrase"/>
    <property type="match status" value="1"/>
</dbReference>
<proteinExistence type="predicted"/>
<dbReference type="Pfam" id="PF02518">
    <property type="entry name" value="HATPase_c"/>
    <property type="match status" value="1"/>
</dbReference>
<dbReference type="InterPro" id="IPR001241">
    <property type="entry name" value="Topo_IIA"/>
</dbReference>
<dbReference type="SUPFAM" id="SSF56719">
    <property type="entry name" value="Type II DNA topoisomerase"/>
    <property type="match status" value="1"/>
</dbReference>
<dbReference type="RefSeq" id="WP_379040504.1">
    <property type="nucleotide sequence ID" value="NZ_JBHSKW010000005.1"/>
</dbReference>
<dbReference type="Gene3D" id="3.40.50.670">
    <property type="match status" value="1"/>
</dbReference>
<dbReference type="PRINTS" id="PR00418">
    <property type="entry name" value="TPI2FAMILY"/>
</dbReference>
<dbReference type="Gene3D" id="3.30.230.10">
    <property type="match status" value="1"/>
</dbReference>
<keyword evidence="8" id="KW-1185">Reference proteome</keyword>
<evidence type="ECO:0000259" key="6">
    <source>
        <dbReference type="PROSITE" id="PS50880"/>
    </source>
</evidence>
<dbReference type="PANTHER" id="PTHR45866:SF2">
    <property type="entry name" value="DNA TOPOISOMERASE (ATP-HYDROLYZING)"/>
    <property type="match status" value="1"/>
</dbReference>
<evidence type="ECO:0000256" key="3">
    <source>
        <dbReference type="ARBA" id="ARBA00012895"/>
    </source>
</evidence>
<evidence type="ECO:0000256" key="1">
    <source>
        <dbReference type="ARBA" id="ARBA00000185"/>
    </source>
</evidence>
<reference evidence="8" key="1">
    <citation type="journal article" date="2019" name="Int. J. Syst. Evol. Microbiol.">
        <title>The Global Catalogue of Microorganisms (GCM) 10K type strain sequencing project: providing services to taxonomists for standard genome sequencing and annotation.</title>
        <authorList>
            <consortium name="The Broad Institute Genomics Platform"/>
            <consortium name="The Broad Institute Genome Sequencing Center for Infectious Disease"/>
            <person name="Wu L."/>
            <person name="Ma J."/>
        </authorList>
    </citation>
    <scope>NUCLEOTIDE SEQUENCE [LARGE SCALE GENOMIC DNA]</scope>
    <source>
        <strain evidence="8">KCTC 42456</strain>
    </source>
</reference>
<dbReference type="InterPro" id="IPR006171">
    <property type="entry name" value="TOPRIM_dom"/>
</dbReference>
<dbReference type="SUPFAM" id="SSF55874">
    <property type="entry name" value="ATPase domain of HSP90 chaperone/DNA topoisomerase II/histidine kinase"/>
    <property type="match status" value="1"/>
</dbReference>
<dbReference type="Pfam" id="PF00204">
    <property type="entry name" value="DNA_gyraseB"/>
    <property type="match status" value="1"/>
</dbReference>
<dbReference type="InterPro" id="IPR014721">
    <property type="entry name" value="Ribsml_uS5_D2-typ_fold_subgr"/>
</dbReference>
<keyword evidence="4" id="KW-0799">Topoisomerase</keyword>
<evidence type="ECO:0000313" key="7">
    <source>
        <dbReference type="EMBL" id="MFD2730694.1"/>
    </source>
</evidence>
<accession>A0ABW5TPE4</accession>
<dbReference type="CDD" id="cd01030">
    <property type="entry name" value="TOPRIM_TopoIIA_like"/>
    <property type="match status" value="1"/>
</dbReference>
<organism evidence="7 8">
    <name type="scientific">Pedobacter alpinus</name>
    <dbReference type="NCBI Taxonomy" id="1590643"/>
    <lineage>
        <taxon>Bacteria</taxon>
        <taxon>Pseudomonadati</taxon>
        <taxon>Bacteroidota</taxon>
        <taxon>Sphingobacteriia</taxon>
        <taxon>Sphingobacteriales</taxon>
        <taxon>Sphingobacteriaceae</taxon>
        <taxon>Pedobacter</taxon>
    </lineage>
</organism>
<dbReference type="InterPro" id="IPR013506">
    <property type="entry name" value="Topo_IIA_bsu_dom2"/>
</dbReference>
<dbReference type="SUPFAM" id="SSF54211">
    <property type="entry name" value="Ribosomal protein S5 domain 2-like"/>
    <property type="match status" value="1"/>
</dbReference>
<comment type="catalytic activity">
    <reaction evidence="1">
        <text>ATP-dependent breakage, passage and rejoining of double-stranded DNA.</text>
        <dbReference type="EC" id="5.6.2.2"/>
    </reaction>
</comment>